<evidence type="ECO:0000256" key="7">
    <source>
        <dbReference type="ARBA" id="ARBA00023136"/>
    </source>
</evidence>
<protein>
    <recommendedName>
        <fullName evidence="9">ABC transporter domain-containing protein</fullName>
    </recommendedName>
</protein>
<dbReference type="InterPro" id="IPR003439">
    <property type="entry name" value="ABC_transporter-like_ATP-bd"/>
</dbReference>
<evidence type="ECO:0000259" key="9">
    <source>
        <dbReference type="PROSITE" id="PS50893"/>
    </source>
</evidence>
<gene>
    <name evidence="10" type="ORF">GEV33_008550</name>
</gene>
<dbReference type="EMBL" id="JABDTM020024498">
    <property type="protein sequence ID" value="KAH0814242.1"/>
    <property type="molecule type" value="Genomic_DNA"/>
</dbReference>
<dbReference type="SUPFAM" id="SSF90123">
    <property type="entry name" value="ABC transporter transmembrane region"/>
    <property type="match status" value="1"/>
</dbReference>
<dbReference type="SMART" id="SM00382">
    <property type="entry name" value="AAA"/>
    <property type="match status" value="2"/>
</dbReference>
<comment type="caution">
    <text evidence="10">The sequence shown here is derived from an EMBL/GenBank/DDBJ whole genome shotgun (WGS) entry which is preliminary data.</text>
</comment>
<keyword evidence="1" id="KW-0813">Transport</keyword>
<dbReference type="InterPro" id="IPR003593">
    <property type="entry name" value="AAA+_ATPase"/>
</dbReference>
<evidence type="ECO:0000256" key="5">
    <source>
        <dbReference type="ARBA" id="ARBA00022840"/>
    </source>
</evidence>
<reference evidence="10" key="2">
    <citation type="submission" date="2021-08" db="EMBL/GenBank/DDBJ databases">
        <authorList>
            <person name="Eriksson T."/>
        </authorList>
    </citation>
    <scope>NUCLEOTIDE SEQUENCE</scope>
    <source>
        <strain evidence="10">Stoneville</strain>
        <tissue evidence="10">Whole head</tissue>
    </source>
</reference>
<dbReference type="PANTHER" id="PTHR24223">
    <property type="entry name" value="ATP-BINDING CASSETTE SUB-FAMILY C"/>
    <property type="match status" value="1"/>
</dbReference>
<dbReference type="InterPro" id="IPR027417">
    <property type="entry name" value="P-loop_NTPase"/>
</dbReference>
<feature type="transmembrane region" description="Helical" evidence="8">
    <location>
        <begin position="833"/>
        <end position="859"/>
    </location>
</feature>
<evidence type="ECO:0000256" key="6">
    <source>
        <dbReference type="ARBA" id="ARBA00022989"/>
    </source>
</evidence>
<evidence type="ECO:0000256" key="8">
    <source>
        <dbReference type="SAM" id="Phobius"/>
    </source>
</evidence>
<dbReference type="PROSITE" id="PS50893">
    <property type="entry name" value="ABC_TRANSPORTER_2"/>
    <property type="match status" value="1"/>
</dbReference>
<feature type="transmembrane region" description="Helical" evidence="8">
    <location>
        <begin position="865"/>
        <end position="886"/>
    </location>
</feature>
<proteinExistence type="predicted"/>
<dbReference type="SUPFAM" id="SSF52540">
    <property type="entry name" value="P-loop containing nucleoside triphosphate hydrolases"/>
    <property type="match status" value="2"/>
</dbReference>
<evidence type="ECO:0000313" key="11">
    <source>
        <dbReference type="Proteomes" id="UP000719412"/>
    </source>
</evidence>
<evidence type="ECO:0000256" key="3">
    <source>
        <dbReference type="ARBA" id="ARBA00022737"/>
    </source>
</evidence>
<dbReference type="AlphaFoldDB" id="A0A8J6HH30"/>
<reference evidence="10" key="1">
    <citation type="journal article" date="2020" name="J Insects Food Feed">
        <title>The yellow mealworm (Tenebrio molitor) genome: a resource for the emerging insects as food and feed industry.</title>
        <authorList>
            <person name="Eriksson T."/>
            <person name="Andere A."/>
            <person name="Kelstrup H."/>
            <person name="Emery V."/>
            <person name="Picard C."/>
        </authorList>
    </citation>
    <scope>NUCLEOTIDE SEQUENCE</scope>
    <source>
        <strain evidence="10">Stoneville</strain>
        <tissue evidence="10">Whole head</tissue>
    </source>
</reference>
<dbReference type="InterPro" id="IPR050173">
    <property type="entry name" value="ABC_transporter_C-like"/>
</dbReference>
<dbReference type="Gene3D" id="1.20.1560.10">
    <property type="entry name" value="ABC transporter type 1, transmembrane domain"/>
    <property type="match status" value="1"/>
</dbReference>
<keyword evidence="5" id="KW-0067">ATP-binding</keyword>
<dbReference type="PROSITE" id="PS00211">
    <property type="entry name" value="ABC_TRANSPORTER_1"/>
    <property type="match status" value="1"/>
</dbReference>
<feature type="transmembrane region" description="Helical" evidence="8">
    <location>
        <begin position="74"/>
        <end position="100"/>
    </location>
</feature>
<dbReference type="Proteomes" id="UP000719412">
    <property type="component" value="Unassembled WGS sequence"/>
</dbReference>
<dbReference type="Gene3D" id="3.40.50.300">
    <property type="entry name" value="P-loop containing nucleotide triphosphate hydrolases"/>
    <property type="match status" value="2"/>
</dbReference>
<sequence>MLASSDENYCRIMTDQTKFDNTYNNYTYKSTVEAPLADFKTNKSVRLEQKHLEDFSKLHEEAEDLKSYTEINPIIHLVHASATSILWIVIIATSIATYLFRNHLIQFYKSLTKSPDEEDNSIHLQEIPRFRQKLFRTIIKEERIRYELKIANSNNPKSFYKHVRTALGGPVKIPQVRNLDGNIVFTRESVAGTPKLDFPRNTTAITDIEFSEELVLEKLRGLDKTKSPGPDRITASVLKTCADILCRPLSMLFGQSFDSGVLPSDWRTAIICPIFKKGDKFDPVYTADVKYSVRSSWVMYADDMKIYNDSLNYQMLSNDISNISKWASDWQLPLNIGKCTVLHIGDKNPCHGYYLGGVELPKSSSCLDLGVLPSQETWASSTKTLAEAISDLAEAIKYGCGSFCQQLFYRQPFYRQPILPTGHLTDSRFTDSHFTDSLLTHSLLTDKNQHNLYKEQYTNVGTEGTLVTDGRELSRSDAAIGGLLMWRLRAGCTTQTAHGAVTGASRTCNATPECEIWALPLFVKNYKNDFTEDNIYPNLTEHSSKNLGDELEEKWREELDYRKNPSLLRALFRMFGKKFMLHGLLLFVLEFVASDASFTALAGEVVGVAGAAGSGKSTFLQVILNEVEPQKGVVSVEGVVSYSAQEAWIFSASVRQNILFGQEMDLNKYQTVISACALEDDLSLFPYGDQTLVGERGVMLSGGQKARISLARAIYRNADIYLLDDPLSAVDGHVAMHIFNECILGYLKDKCVVLVTHQVKFLTNVDKVYFIEEGKFVRSENLNKINSLTYEKKTETIDLVKFGTVSEVKEHRIQEFENLQDVHSSSFFLMKAVFFTFSFWLDIMIAVYSAIVIFSFLLFETESSAATVGLAVTQALTLIASVQMGMKLWSEVDAHMTSVERVLEYAKLTTEEDNGNFVPQESWPQLGNVEYKSVTMRYSPEKPVVLNQVSFTVKSGEKLGIIGRTGAGKTSVISALFRLFHYEGSIFVDGVDTKSVSLQNLRSQISIISQDPVLFIGSLRKNLDPFVQYTDCEIWKALGDIQMKNVIADLPSETVALFGESHFAKCQNHRLRRSYGQH</sequence>
<dbReference type="InterPro" id="IPR036640">
    <property type="entry name" value="ABC1_TM_sf"/>
</dbReference>
<keyword evidence="4" id="KW-0547">Nucleotide-binding</keyword>
<dbReference type="InterPro" id="IPR017871">
    <property type="entry name" value="ABC_transporter-like_CS"/>
</dbReference>
<keyword evidence="7 8" id="KW-0472">Membrane</keyword>
<dbReference type="GO" id="GO:0016887">
    <property type="term" value="F:ATP hydrolysis activity"/>
    <property type="evidence" value="ECO:0007669"/>
    <property type="project" value="InterPro"/>
</dbReference>
<feature type="domain" description="ABC transporter" evidence="9">
    <location>
        <begin position="572"/>
        <end position="798"/>
    </location>
</feature>
<keyword evidence="3" id="KW-0677">Repeat</keyword>
<name>A0A8J6HH30_TENMO</name>
<evidence type="ECO:0000256" key="4">
    <source>
        <dbReference type="ARBA" id="ARBA00022741"/>
    </source>
</evidence>
<keyword evidence="2 8" id="KW-0812">Transmembrane</keyword>
<evidence type="ECO:0000256" key="1">
    <source>
        <dbReference type="ARBA" id="ARBA00022448"/>
    </source>
</evidence>
<dbReference type="PANTHER" id="PTHR24223:SF448">
    <property type="entry name" value="FI20146P1-RELATED"/>
    <property type="match status" value="1"/>
</dbReference>
<dbReference type="GO" id="GO:0005524">
    <property type="term" value="F:ATP binding"/>
    <property type="evidence" value="ECO:0007669"/>
    <property type="project" value="UniProtKB-KW"/>
</dbReference>
<dbReference type="GO" id="GO:0042626">
    <property type="term" value="F:ATPase-coupled transmembrane transporter activity"/>
    <property type="evidence" value="ECO:0007669"/>
    <property type="project" value="TreeGrafter"/>
</dbReference>
<dbReference type="Pfam" id="PF00005">
    <property type="entry name" value="ABC_tran"/>
    <property type="match status" value="2"/>
</dbReference>
<dbReference type="FunFam" id="3.40.50.300:FF:000973">
    <property type="entry name" value="Multidrug resistance-associated protein 4"/>
    <property type="match status" value="1"/>
</dbReference>
<keyword evidence="6 8" id="KW-1133">Transmembrane helix</keyword>
<organism evidence="10 11">
    <name type="scientific">Tenebrio molitor</name>
    <name type="common">Yellow mealworm beetle</name>
    <dbReference type="NCBI Taxonomy" id="7067"/>
    <lineage>
        <taxon>Eukaryota</taxon>
        <taxon>Metazoa</taxon>
        <taxon>Ecdysozoa</taxon>
        <taxon>Arthropoda</taxon>
        <taxon>Hexapoda</taxon>
        <taxon>Insecta</taxon>
        <taxon>Pterygota</taxon>
        <taxon>Neoptera</taxon>
        <taxon>Endopterygota</taxon>
        <taxon>Coleoptera</taxon>
        <taxon>Polyphaga</taxon>
        <taxon>Cucujiformia</taxon>
        <taxon>Tenebrionidae</taxon>
        <taxon>Tenebrio</taxon>
    </lineage>
</organism>
<keyword evidence="11" id="KW-1185">Reference proteome</keyword>
<evidence type="ECO:0000256" key="2">
    <source>
        <dbReference type="ARBA" id="ARBA00022692"/>
    </source>
</evidence>
<accession>A0A8J6HH30</accession>
<evidence type="ECO:0000313" key="10">
    <source>
        <dbReference type="EMBL" id="KAH0814242.1"/>
    </source>
</evidence>
<dbReference type="GO" id="GO:0016020">
    <property type="term" value="C:membrane"/>
    <property type="evidence" value="ECO:0007669"/>
    <property type="project" value="InterPro"/>
</dbReference>
<dbReference type="CDD" id="cd03250">
    <property type="entry name" value="ABCC_MRP_domain1"/>
    <property type="match status" value="1"/>
</dbReference>